<dbReference type="InterPro" id="IPR016137">
    <property type="entry name" value="RGS"/>
</dbReference>
<feature type="domain" description="RGS" evidence="3">
    <location>
        <begin position="3"/>
        <end position="290"/>
    </location>
</feature>
<reference evidence="4 5" key="1">
    <citation type="journal article" date="2013" name="Curr. Biol.">
        <title>The Genome of the Foraminiferan Reticulomyxa filosa.</title>
        <authorList>
            <person name="Glockner G."/>
            <person name="Hulsmann N."/>
            <person name="Schleicher M."/>
            <person name="Noegel A.A."/>
            <person name="Eichinger L."/>
            <person name="Gallinger C."/>
            <person name="Pawlowski J."/>
            <person name="Sierra R."/>
            <person name="Euteneuer U."/>
            <person name="Pillet L."/>
            <person name="Moustafa A."/>
            <person name="Platzer M."/>
            <person name="Groth M."/>
            <person name="Szafranski K."/>
            <person name="Schliwa M."/>
        </authorList>
    </citation>
    <scope>NUCLEOTIDE SEQUENCE [LARGE SCALE GENOMIC DNA]</scope>
</reference>
<feature type="region of interest" description="Disordered" evidence="1">
    <location>
        <begin position="140"/>
        <end position="175"/>
    </location>
</feature>
<dbReference type="InterPro" id="IPR036305">
    <property type="entry name" value="RGS_sf"/>
</dbReference>
<keyword evidence="2" id="KW-0472">Membrane</keyword>
<dbReference type="SMART" id="SM00315">
    <property type="entry name" value="RGS"/>
    <property type="match status" value="1"/>
</dbReference>
<accession>X6LS64</accession>
<name>X6LS64_RETFI</name>
<dbReference type="InterPro" id="IPR044926">
    <property type="entry name" value="RGS_subdomain_2"/>
</dbReference>
<evidence type="ECO:0000259" key="3">
    <source>
        <dbReference type="SMART" id="SM00315"/>
    </source>
</evidence>
<dbReference type="SUPFAM" id="SSF48097">
    <property type="entry name" value="Regulator of G-protein signaling, RGS"/>
    <property type="match status" value="1"/>
</dbReference>
<evidence type="ECO:0000313" key="4">
    <source>
        <dbReference type="EMBL" id="ETO03595.1"/>
    </source>
</evidence>
<keyword evidence="5" id="KW-1185">Reference proteome</keyword>
<proteinExistence type="predicted"/>
<keyword evidence="2" id="KW-0812">Transmembrane</keyword>
<keyword evidence="2" id="KW-1133">Transmembrane helix</keyword>
<dbReference type="Proteomes" id="UP000023152">
    <property type="component" value="Unassembled WGS sequence"/>
</dbReference>
<feature type="compositionally biased region" description="Basic and acidic residues" evidence="1">
    <location>
        <begin position="146"/>
        <end position="166"/>
    </location>
</feature>
<sequence length="302" mass="36126">MFGLEDVIRTPYGFDFFMRHLVKEFCHGLFVFFFFACANILHILIVPHFLFQVIGKISTDLYNLFFYVCLWNIDLENLLSFYEMEKFQEVVLAELQVQYDGTYRDTHSLVLIGFPKELPVPYILTYPIEVQVVLLDQTTEADGEREDPAEKEQSKEKAENNKEKPEQSLSKLKKRNFEKLNQDEDSKEEDITDADEIEYEKKMIEYKKRTYDLFLKYVKVGASHEINISSASRNRYQQLMGDYQKWKDNEKYGTKEDLLHLFDDCKKECWKLLGFVFTRFEKTVLYKKWLQQRLADEKTEKE</sequence>
<gene>
    <name evidence="4" type="ORF">RFI_33809</name>
</gene>
<dbReference type="EMBL" id="ASPP01032896">
    <property type="protein sequence ID" value="ETO03595.1"/>
    <property type="molecule type" value="Genomic_DNA"/>
</dbReference>
<feature type="transmembrane region" description="Helical" evidence="2">
    <location>
        <begin position="28"/>
        <end position="51"/>
    </location>
</feature>
<evidence type="ECO:0000256" key="1">
    <source>
        <dbReference type="SAM" id="MobiDB-lite"/>
    </source>
</evidence>
<dbReference type="AlphaFoldDB" id="X6LS64"/>
<protein>
    <recommendedName>
        <fullName evidence="3">RGS domain-containing protein</fullName>
    </recommendedName>
</protein>
<comment type="caution">
    <text evidence="4">The sequence shown here is derived from an EMBL/GenBank/DDBJ whole genome shotgun (WGS) entry which is preliminary data.</text>
</comment>
<evidence type="ECO:0000313" key="5">
    <source>
        <dbReference type="Proteomes" id="UP000023152"/>
    </source>
</evidence>
<organism evidence="4 5">
    <name type="scientific">Reticulomyxa filosa</name>
    <dbReference type="NCBI Taxonomy" id="46433"/>
    <lineage>
        <taxon>Eukaryota</taxon>
        <taxon>Sar</taxon>
        <taxon>Rhizaria</taxon>
        <taxon>Retaria</taxon>
        <taxon>Foraminifera</taxon>
        <taxon>Monothalamids</taxon>
        <taxon>Reticulomyxidae</taxon>
        <taxon>Reticulomyxa</taxon>
    </lineage>
</organism>
<evidence type="ECO:0000256" key="2">
    <source>
        <dbReference type="SAM" id="Phobius"/>
    </source>
</evidence>
<dbReference type="Gene3D" id="1.10.167.10">
    <property type="entry name" value="Regulator of G-protein Signalling 4, domain 2"/>
    <property type="match status" value="1"/>
</dbReference>